<dbReference type="Proteomes" id="UP000223571">
    <property type="component" value="Segment"/>
</dbReference>
<evidence type="ECO:0000313" key="12">
    <source>
        <dbReference type="EMBL" id="AOO12461.1"/>
    </source>
</evidence>
<reference evidence="7 17" key="2">
    <citation type="submission" date="2016-01" db="EMBL/GenBank/DDBJ databases">
        <title>The genomic content and context of auxiliary metabolic genes in marine cyanophages.</title>
        <authorList>
            <person name="Marston M.F."/>
            <person name="Martiny J.B.H."/>
            <person name="Crummett L.T."/>
        </authorList>
    </citation>
    <scope>NUCLEOTIDE SEQUENCE [LARGE SCALE GENOMIC DNA]</scope>
    <source>
        <strain evidence="7">W2_07_0710</strain>
    </source>
</reference>
<dbReference type="Gene3D" id="2.60.120.620">
    <property type="entry name" value="q2cbj1_9rhob like domain"/>
    <property type="match status" value="1"/>
</dbReference>
<evidence type="ECO:0000256" key="4">
    <source>
        <dbReference type="ARBA" id="ARBA00023002"/>
    </source>
</evidence>
<evidence type="ECO:0000313" key="17">
    <source>
        <dbReference type="Proteomes" id="UP000225786"/>
    </source>
</evidence>
<accession>A0A127KMW2</accession>
<dbReference type="EMBL" id="KX349292">
    <property type="protein sequence ID" value="AOO11760.1"/>
    <property type="molecule type" value="Genomic_DNA"/>
</dbReference>
<protein>
    <submittedName>
        <fullName evidence="7">2OG-Fe(II) oxygenase superfamily protein</fullName>
    </submittedName>
</protein>
<dbReference type="EMBL" id="KX349291">
    <property type="protein sequence ID" value="AOO11522.1"/>
    <property type="molecule type" value="Genomic_DNA"/>
</dbReference>
<evidence type="ECO:0000313" key="10">
    <source>
        <dbReference type="EMBL" id="AOO11987.1"/>
    </source>
</evidence>
<dbReference type="Proteomes" id="UP000225478">
    <property type="component" value="Segment"/>
</dbReference>
<evidence type="ECO:0000313" key="7">
    <source>
        <dbReference type="EMBL" id="AMO43288.1"/>
    </source>
</evidence>
<evidence type="ECO:0000313" key="13">
    <source>
        <dbReference type="EMBL" id="AOO12688.1"/>
    </source>
</evidence>
<dbReference type="EMBL" id="KX349296">
    <property type="protein sequence ID" value="AOO12688.1"/>
    <property type="molecule type" value="Genomic_DNA"/>
</dbReference>
<dbReference type="GO" id="GO:0016706">
    <property type="term" value="F:2-oxoglutarate-dependent dioxygenase activity"/>
    <property type="evidence" value="ECO:0007669"/>
    <property type="project" value="InterPro"/>
</dbReference>
<dbReference type="GO" id="GO:0005506">
    <property type="term" value="F:iron ion binding"/>
    <property type="evidence" value="ECO:0007669"/>
    <property type="project" value="InterPro"/>
</dbReference>
<evidence type="ECO:0000256" key="5">
    <source>
        <dbReference type="ARBA" id="ARBA00023004"/>
    </source>
</evidence>
<dbReference type="Proteomes" id="UP000225786">
    <property type="component" value="Segment"/>
</dbReference>
<keyword evidence="5" id="KW-0408">Iron</keyword>
<name>A0A127KMW2_9CAUD</name>
<proteinExistence type="predicted"/>
<evidence type="ECO:0000259" key="6">
    <source>
        <dbReference type="PROSITE" id="PS51471"/>
    </source>
</evidence>
<dbReference type="InterPro" id="IPR044862">
    <property type="entry name" value="Pro_4_hyd_alph_FE2OG_OXY"/>
</dbReference>
<keyword evidence="2" id="KW-0479">Metal-binding</keyword>
<dbReference type="EMBL" id="KU594607">
    <property type="protein sequence ID" value="AMO43288.1"/>
    <property type="molecule type" value="Genomic_DNA"/>
</dbReference>
<evidence type="ECO:0000313" key="14">
    <source>
        <dbReference type="EMBL" id="AOO12926.1"/>
    </source>
</evidence>
<dbReference type="EMBL" id="KX349297">
    <property type="protein sequence ID" value="AOO12926.1"/>
    <property type="molecule type" value="Genomic_DNA"/>
</dbReference>
<dbReference type="PANTHER" id="PTHR41536:SF1">
    <property type="entry name" value="PKHD-TYPE HYDROXYLASE YBIX"/>
    <property type="match status" value="1"/>
</dbReference>
<evidence type="ECO:0000313" key="8">
    <source>
        <dbReference type="EMBL" id="AOO11522.1"/>
    </source>
</evidence>
<evidence type="ECO:0000313" key="15">
    <source>
        <dbReference type="Proteomes" id="UP000221709"/>
    </source>
</evidence>
<dbReference type="Proteomes" id="UP000222561">
    <property type="component" value="Segment"/>
</dbReference>
<gene>
    <name evidence="8" type="ORF">ES420910_041</name>
    <name evidence="9" type="ORF">Np050604_044</name>
    <name evidence="10" type="ORF">Np200711_041</name>
    <name evidence="11" type="ORF">Np420711_041</name>
    <name evidence="12" type="ORF">Sn080709_044</name>
    <name evidence="13" type="ORF">Sn130910_041</name>
    <name evidence="14" type="ORF">W2100709_044</name>
    <name evidence="7" type="ORF">W270710_044</name>
</gene>
<dbReference type="InterPro" id="IPR006620">
    <property type="entry name" value="Pro_4_hyd_alph"/>
</dbReference>
<evidence type="ECO:0000256" key="2">
    <source>
        <dbReference type="ARBA" id="ARBA00022723"/>
    </source>
</evidence>
<dbReference type="Pfam" id="PF13640">
    <property type="entry name" value="2OG-FeII_Oxy_3"/>
    <property type="match status" value="1"/>
</dbReference>
<dbReference type="GO" id="GO:0031418">
    <property type="term" value="F:L-ascorbic acid binding"/>
    <property type="evidence" value="ECO:0007669"/>
    <property type="project" value="InterPro"/>
</dbReference>
<dbReference type="EMBL" id="KX349295">
    <property type="protein sequence ID" value="AOO12461.1"/>
    <property type="molecule type" value="Genomic_DNA"/>
</dbReference>
<keyword evidence="3" id="KW-0223">Dioxygenase</keyword>
<dbReference type="Proteomes" id="UP000226130">
    <property type="component" value="Segment"/>
</dbReference>
<keyword evidence="15" id="KW-1185">Reference proteome</keyword>
<evidence type="ECO:0000313" key="9">
    <source>
        <dbReference type="EMBL" id="AOO11760.1"/>
    </source>
</evidence>
<keyword evidence="4" id="KW-0560">Oxidoreductase</keyword>
<comment type="cofactor">
    <cofactor evidence="1">
        <name>L-ascorbate</name>
        <dbReference type="ChEBI" id="CHEBI:38290"/>
    </cofactor>
</comment>
<dbReference type="EMBL" id="KX349293">
    <property type="protein sequence ID" value="AOO11987.1"/>
    <property type="molecule type" value="Genomic_DNA"/>
</dbReference>
<feature type="domain" description="Fe2OG dioxygenase" evidence="6">
    <location>
        <begin position="80"/>
        <end position="174"/>
    </location>
</feature>
<dbReference type="PROSITE" id="PS51471">
    <property type="entry name" value="FE2OG_OXY"/>
    <property type="match status" value="1"/>
</dbReference>
<dbReference type="Proteomes" id="UP000225402">
    <property type="component" value="Segment"/>
</dbReference>
<dbReference type="InterPro" id="IPR023550">
    <property type="entry name" value="PKHD_hydroxylase"/>
</dbReference>
<organism evidence="7 17">
    <name type="scientific">Cyanophage S-RIM44</name>
    <dbReference type="NCBI Taxonomy" id="1278485"/>
    <lineage>
        <taxon>Viruses</taxon>
        <taxon>Duplodnaviria</taxon>
        <taxon>Heunggongvirae</taxon>
        <taxon>Uroviricota</taxon>
        <taxon>Caudoviricetes</taxon>
        <taxon>Pantevenvirales</taxon>
        <taxon>Kyanoviridae</taxon>
        <taxon>Vellamovirus</taxon>
        <taxon>Vellamovirus rhodeisland44</taxon>
    </lineage>
</organism>
<dbReference type="Proteomes" id="UP000225178">
    <property type="component" value="Segment"/>
</dbReference>
<dbReference type="EMBL" id="KX349294">
    <property type="protein sequence ID" value="AOO12223.1"/>
    <property type="molecule type" value="Genomic_DNA"/>
</dbReference>
<evidence type="ECO:0000256" key="3">
    <source>
        <dbReference type="ARBA" id="ARBA00022964"/>
    </source>
</evidence>
<dbReference type="GO" id="GO:0006974">
    <property type="term" value="P:DNA damage response"/>
    <property type="evidence" value="ECO:0007669"/>
    <property type="project" value="TreeGrafter"/>
</dbReference>
<dbReference type="PANTHER" id="PTHR41536">
    <property type="entry name" value="PKHD-TYPE HYDROXYLASE YBIX"/>
    <property type="match status" value="1"/>
</dbReference>
<dbReference type="SMART" id="SM00702">
    <property type="entry name" value="P4Hc"/>
    <property type="match status" value="1"/>
</dbReference>
<reference evidence="15 16" key="1">
    <citation type="journal article" date="2016" name="Environ. Microbiol.">
        <title>Genomic diversification of marine cyanophages into stable ecotypes.</title>
        <authorList>
            <person name="Marston M.F."/>
            <person name="Martiny J.B."/>
        </authorList>
    </citation>
    <scope>NUCLEOTIDE SEQUENCE [LARGE SCALE GENOMIC DNA]</scope>
    <source>
        <strain evidence="8">ES_42_0910</strain>
        <strain evidence="9">Np_05_0604</strain>
        <strain evidence="10">Np_20_0711</strain>
        <strain evidence="11">Np_42_0711</strain>
        <strain evidence="12">Sn_08_0709</strain>
        <strain evidence="13">Sn_13_0910</strain>
        <strain evidence="14">W2_10_0709</strain>
    </source>
</reference>
<evidence type="ECO:0000256" key="1">
    <source>
        <dbReference type="ARBA" id="ARBA00001961"/>
    </source>
</evidence>
<evidence type="ECO:0000313" key="11">
    <source>
        <dbReference type="EMBL" id="AOO12223.1"/>
    </source>
</evidence>
<sequence length="224" mass="25756">MFYECDILNEQQLTHINSLFDKAEFTQGTVSQRDENNVDTSVKDNFVMSQHTSQFRKSLELIQQGINDATAFRSTFVVKEMTVPQLTEYREGGKYNPHIDNITVQGLKAHHSITLFLNDPDEYEGGELVITDGDMPFKFKQKAGTALVYPTGYMHYVAPVTSGKRRVALMWATSLIEDFFMRHQILNFGKSIEKLLKEFPDAPQEVLVPFEQVRTNFIREYGNL</sequence>
<evidence type="ECO:0000313" key="16">
    <source>
        <dbReference type="Proteomes" id="UP000222561"/>
    </source>
</evidence>
<dbReference type="InterPro" id="IPR005123">
    <property type="entry name" value="Oxoglu/Fe-dep_dioxygenase_dom"/>
</dbReference>
<dbReference type="Proteomes" id="UP000221709">
    <property type="component" value="Segment"/>
</dbReference>